<dbReference type="InterPro" id="IPR000504">
    <property type="entry name" value="RRM_dom"/>
</dbReference>
<evidence type="ECO:0000259" key="3">
    <source>
        <dbReference type="PROSITE" id="PS50102"/>
    </source>
</evidence>
<dbReference type="GO" id="GO:0009507">
    <property type="term" value="C:chloroplast"/>
    <property type="evidence" value="ECO:0007669"/>
    <property type="project" value="TreeGrafter"/>
</dbReference>
<dbReference type="PANTHER" id="PTHR48029:SF1">
    <property type="entry name" value="NUCLEOLAR PROTEIN 8"/>
    <property type="match status" value="1"/>
</dbReference>
<dbReference type="InterPro" id="IPR035979">
    <property type="entry name" value="RBD_domain_sf"/>
</dbReference>
<feature type="domain" description="RRM" evidence="3">
    <location>
        <begin position="2"/>
        <end position="77"/>
    </location>
</feature>
<organism evidence="4 5">
    <name type="scientific">Escallonia herrerae</name>
    <dbReference type="NCBI Taxonomy" id="1293975"/>
    <lineage>
        <taxon>Eukaryota</taxon>
        <taxon>Viridiplantae</taxon>
        <taxon>Streptophyta</taxon>
        <taxon>Embryophyta</taxon>
        <taxon>Tracheophyta</taxon>
        <taxon>Spermatophyta</taxon>
        <taxon>Magnoliopsida</taxon>
        <taxon>eudicotyledons</taxon>
        <taxon>Gunneridae</taxon>
        <taxon>Pentapetalae</taxon>
        <taxon>asterids</taxon>
        <taxon>campanulids</taxon>
        <taxon>Escalloniales</taxon>
        <taxon>Escalloniaceae</taxon>
        <taxon>Escallonia</taxon>
    </lineage>
</organism>
<feature type="non-terminal residue" evidence="4">
    <location>
        <position position="1"/>
    </location>
</feature>
<dbReference type="GO" id="GO:0016554">
    <property type="term" value="P:cytidine to uridine editing"/>
    <property type="evidence" value="ECO:0007669"/>
    <property type="project" value="TreeGrafter"/>
</dbReference>
<keyword evidence="1 2" id="KW-0694">RNA-binding</keyword>
<sequence length="77" mass="8532">MAATVATGLSFRTTEENLRNAFKNFGSLVEVNLVMDRIANRPRGFAFLRYATEDESKKAIEGMHGKVCNGTNVVDIH</sequence>
<proteinExistence type="predicted"/>
<dbReference type="GO" id="GO:0003723">
    <property type="term" value="F:RNA binding"/>
    <property type="evidence" value="ECO:0007669"/>
    <property type="project" value="UniProtKB-UniRule"/>
</dbReference>
<dbReference type="EMBL" id="JAVXUP010003831">
    <property type="protein sequence ID" value="KAK2998063.1"/>
    <property type="molecule type" value="Genomic_DNA"/>
</dbReference>
<dbReference type="Pfam" id="PF00076">
    <property type="entry name" value="RRM_1"/>
    <property type="match status" value="1"/>
</dbReference>
<dbReference type="AlphaFoldDB" id="A0AA89ACA3"/>
<dbReference type="InterPro" id="IPR012677">
    <property type="entry name" value="Nucleotide-bd_a/b_plait_sf"/>
</dbReference>
<evidence type="ECO:0000256" key="2">
    <source>
        <dbReference type="PROSITE-ProRule" id="PRU00176"/>
    </source>
</evidence>
<dbReference type="PANTHER" id="PTHR48029">
    <property type="entry name" value="NUCLEOLAR PROTEIN 8"/>
    <property type="match status" value="1"/>
</dbReference>
<dbReference type="Gene3D" id="3.30.70.330">
    <property type="match status" value="1"/>
</dbReference>
<evidence type="ECO:0000313" key="5">
    <source>
        <dbReference type="Proteomes" id="UP001188597"/>
    </source>
</evidence>
<evidence type="ECO:0000313" key="4">
    <source>
        <dbReference type="EMBL" id="KAK2998063.1"/>
    </source>
</evidence>
<evidence type="ECO:0000256" key="1">
    <source>
        <dbReference type="ARBA" id="ARBA00022884"/>
    </source>
</evidence>
<name>A0AA89ACA3_9ASTE</name>
<protein>
    <recommendedName>
        <fullName evidence="3">RRM domain-containing protein</fullName>
    </recommendedName>
</protein>
<dbReference type="GO" id="GO:1900871">
    <property type="term" value="P:chloroplast mRNA modification"/>
    <property type="evidence" value="ECO:0007669"/>
    <property type="project" value="TreeGrafter"/>
</dbReference>
<keyword evidence="5" id="KW-1185">Reference proteome</keyword>
<accession>A0AA89ACA3</accession>
<gene>
    <name evidence="4" type="ORF">RJ639_025623</name>
</gene>
<dbReference type="SMART" id="SM00360">
    <property type="entry name" value="RRM"/>
    <property type="match status" value="1"/>
</dbReference>
<dbReference type="SUPFAM" id="SSF54928">
    <property type="entry name" value="RNA-binding domain, RBD"/>
    <property type="match status" value="1"/>
</dbReference>
<dbReference type="Proteomes" id="UP001188597">
    <property type="component" value="Unassembled WGS sequence"/>
</dbReference>
<comment type="caution">
    <text evidence="4">The sequence shown here is derived from an EMBL/GenBank/DDBJ whole genome shotgun (WGS) entry which is preliminary data.</text>
</comment>
<reference evidence="4" key="1">
    <citation type="submission" date="2022-12" db="EMBL/GenBank/DDBJ databases">
        <title>Draft genome assemblies for two species of Escallonia (Escalloniales).</title>
        <authorList>
            <person name="Chanderbali A."/>
            <person name="Dervinis C."/>
            <person name="Anghel I."/>
            <person name="Soltis D."/>
            <person name="Soltis P."/>
            <person name="Zapata F."/>
        </authorList>
    </citation>
    <scope>NUCLEOTIDE SEQUENCE</scope>
    <source>
        <strain evidence="4">UCBG64.0493</strain>
        <tissue evidence="4">Leaf</tissue>
    </source>
</reference>
<dbReference type="PROSITE" id="PS50102">
    <property type="entry name" value="RRM"/>
    <property type="match status" value="1"/>
</dbReference>